<dbReference type="InterPro" id="IPR029787">
    <property type="entry name" value="Nucleotide_cyclase"/>
</dbReference>
<dbReference type="InterPro" id="IPR050697">
    <property type="entry name" value="Adenylyl/Guanylyl_Cyclase_3/4"/>
</dbReference>
<dbReference type="SMART" id="SM00044">
    <property type="entry name" value="CYCc"/>
    <property type="match status" value="1"/>
</dbReference>
<dbReference type="SUPFAM" id="SSF53474">
    <property type="entry name" value="alpha/beta-Hydrolases"/>
    <property type="match status" value="1"/>
</dbReference>
<feature type="domain" description="Guanylate cyclase" evidence="2">
    <location>
        <begin position="742"/>
        <end position="874"/>
    </location>
</feature>
<evidence type="ECO:0000313" key="4">
    <source>
        <dbReference type="Proteomes" id="UP000626109"/>
    </source>
</evidence>
<evidence type="ECO:0000259" key="2">
    <source>
        <dbReference type="PROSITE" id="PS50125"/>
    </source>
</evidence>
<gene>
    <name evidence="3" type="ORF">PGLA2088_LOCUS46107</name>
</gene>
<dbReference type="Gene3D" id="3.40.50.1820">
    <property type="entry name" value="alpha/beta hydrolase"/>
    <property type="match status" value="1"/>
</dbReference>
<keyword evidence="1" id="KW-0472">Membrane</keyword>
<evidence type="ECO:0000313" key="3">
    <source>
        <dbReference type="EMBL" id="CAE8731675.1"/>
    </source>
</evidence>
<sequence>MLIKWLTCLRTVGKEQPVSLAIMLFGYFELMAIAYGILRLIVAIIFLLAPWWRQIVVSFLFSAVGLLMPMSRILMLNFLGSFCMGIGRAVLLVTCWHLDTFWVFVQLRYYLPRTEHKVHDGKGVTVGTQMHRVRYSASYDKDRAGFALVISPCEDEGWYRKAIDARGFFFFSFALHGVNLRETRLEDLPKVEGEEKAVLYIHGGGFVAANASVLVQSVTPLVRAGFTVYAIDYPLAPAHIFPIPVVSVLQALQWLRVKRGVKRCHVYGDSAGAALASVAAALVCNPKVMIPFLEEARQVGHTVDLDLDGPGEKFSAVDRLLLVYGILDEESWQVVKPKASRETGSGMPSSAVPRAFMDSFIGTDKMLNLLPSVWAIESFLAFLGIKFCFECYHSSSQRARLPFFGDRCTFADFVECCDQLPKTLLLCGDKDLLVLSSRRLYVMLRTRGFQCDIFSYPARHAFVGLPASWMNPDLQQAVSKADRDIVDFLSADALDVLLFRGPVHGSGREVRFPDFAFMVGTQAEILLRPLPVLSFLTPVPEDWSGTLALEILDTQARVQYSDWNLTTMPLPLQEQVILWMASLAASPDKGNLLYLDVSSTPALIAFVSSRLGWFNLSGCAWPRYALESKGVLTGSRRGHSDLNLAEGGETLKQTFFCFDYLSENPLRSLLMQSIAQMQLAGLEPDGNAYERGTAEVRLIHHIFAKTKTAIRSWGKYVPWPVVQLLLAAGVDASPAVSEKEVSMFFSDIAGFTSIIEKLPPERSLLLLSRYFNDMSQVIDDHGGIVIEFIGDAILSVYGAPVKNRDHPEACVRATLKMLRALERVNDWSKQHDLPKVGIRCGIHTGEVLCGNMGFHSRMKYGIVGENANIPAKLEEMNNNYGTNNLMSEATYNRLSPTAFIIRPIDYVYLRQGRGNPGEVQAVELVFNVLGVLGKSPHPMKTQKLIAVADDFSNALEAYRGQVFGEALEQFTITNKAMKEVYHEDDEPSLLFIKRCRSYLETPPPEGWDGVWDRTVE</sequence>
<organism evidence="3 4">
    <name type="scientific">Polarella glacialis</name>
    <name type="common">Dinoflagellate</name>
    <dbReference type="NCBI Taxonomy" id="89957"/>
    <lineage>
        <taxon>Eukaryota</taxon>
        <taxon>Sar</taxon>
        <taxon>Alveolata</taxon>
        <taxon>Dinophyceae</taxon>
        <taxon>Suessiales</taxon>
        <taxon>Suessiaceae</taxon>
        <taxon>Polarella</taxon>
    </lineage>
</organism>
<dbReference type="Proteomes" id="UP000626109">
    <property type="component" value="Unassembled WGS sequence"/>
</dbReference>
<keyword evidence="1" id="KW-0812">Transmembrane</keyword>
<dbReference type="GO" id="GO:0035556">
    <property type="term" value="P:intracellular signal transduction"/>
    <property type="evidence" value="ECO:0007669"/>
    <property type="project" value="InterPro"/>
</dbReference>
<evidence type="ECO:0000256" key="1">
    <source>
        <dbReference type="SAM" id="Phobius"/>
    </source>
</evidence>
<dbReference type="InterPro" id="IPR001054">
    <property type="entry name" value="A/G_cyclase"/>
</dbReference>
<dbReference type="GO" id="GO:0009190">
    <property type="term" value="P:cyclic nucleotide biosynthetic process"/>
    <property type="evidence" value="ECO:0007669"/>
    <property type="project" value="InterPro"/>
</dbReference>
<name>A0A813LKG0_POLGL</name>
<dbReference type="AlphaFoldDB" id="A0A813LKG0"/>
<dbReference type="EMBL" id="CAJNNW010036045">
    <property type="protein sequence ID" value="CAE8731675.1"/>
    <property type="molecule type" value="Genomic_DNA"/>
</dbReference>
<keyword evidence="1" id="KW-1133">Transmembrane helix</keyword>
<dbReference type="CDD" id="cd07302">
    <property type="entry name" value="CHD"/>
    <property type="match status" value="1"/>
</dbReference>
<feature type="transmembrane region" description="Helical" evidence="1">
    <location>
        <begin position="20"/>
        <end position="49"/>
    </location>
</feature>
<dbReference type="InterPro" id="IPR013094">
    <property type="entry name" value="AB_hydrolase_3"/>
</dbReference>
<dbReference type="PROSITE" id="PS50125">
    <property type="entry name" value="GUANYLATE_CYCLASE_2"/>
    <property type="match status" value="1"/>
</dbReference>
<dbReference type="Pfam" id="PF07859">
    <property type="entry name" value="Abhydrolase_3"/>
    <property type="match status" value="1"/>
</dbReference>
<comment type="caution">
    <text evidence="3">The sequence shown here is derived from an EMBL/GenBank/DDBJ whole genome shotgun (WGS) entry which is preliminary data.</text>
</comment>
<dbReference type="SUPFAM" id="SSF55073">
    <property type="entry name" value="Nucleotide cyclase"/>
    <property type="match status" value="1"/>
</dbReference>
<dbReference type="GO" id="GO:0016787">
    <property type="term" value="F:hydrolase activity"/>
    <property type="evidence" value="ECO:0007669"/>
    <property type="project" value="InterPro"/>
</dbReference>
<feature type="transmembrane region" description="Helical" evidence="1">
    <location>
        <begin position="55"/>
        <end position="74"/>
    </location>
</feature>
<dbReference type="PANTHER" id="PTHR43081:SF1">
    <property type="entry name" value="ADENYLATE CYCLASE, TERMINAL-DIFFERENTIATION SPECIFIC"/>
    <property type="match status" value="1"/>
</dbReference>
<protein>
    <recommendedName>
        <fullName evidence="2">Guanylate cyclase domain-containing protein</fullName>
    </recommendedName>
</protein>
<dbReference type="PANTHER" id="PTHR43081">
    <property type="entry name" value="ADENYLATE CYCLASE, TERMINAL-DIFFERENTIATION SPECIFIC-RELATED"/>
    <property type="match status" value="1"/>
</dbReference>
<dbReference type="InterPro" id="IPR029058">
    <property type="entry name" value="AB_hydrolase_fold"/>
</dbReference>
<proteinExistence type="predicted"/>
<accession>A0A813LKG0</accession>
<dbReference type="Gene3D" id="3.30.70.1230">
    <property type="entry name" value="Nucleotide cyclase"/>
    <property type="match status" value="1"/>
</dbReference>
<reference evidence="3" key="1">
    <citation type="submission" date="2021-02" db="EMBL/GenBank/DDBJ databases">
        <authorList>
            <person name="Dougan E. K."/>
            <person name="Rhodes N."/>
            <person name="Thang M."/>
            <person name="Chan C."/>
        </authorList>
    </citation>
    <scope>NUCLEOTIDE SEQUENCE</scope>
</reference>
<dbReference type="Pfam" id="PF00211">
    <property type="entry name" value="Guanylate_cyc"/>
    <property type="match status" value="1"/>
</dbReference>